<feature type="transmembrane region" description="Helical" evidence="1">
    <location>
        <begin position="12"/>
        <end position="33"/>
    </location>
</feature>
<organism evidence="2 3">
    <name type="scientific">Ilyodon furcidens</name>
    <name type="common">goldbreast splitfin</name>
    <dbReference type="NCBI Taxonomy" id="33524"/>
    <lineage>
        <taxon>Eukaryota</taxon>
        <taxon>Metazoa</taxon>
        <taxon>Chordata</taxon>
        <taxon>Craniata</taxon>
        <taxon>Vertebrata</taxon>
        <taxon>Euteleostomi</taxon>
        <taxon>Actinopterygii</taxon>
        <taxon>Neopterygii</taxon>
        <taxon>Teleostei</taxon>
        <taxon>Neoteleostei</taxon>
        <taxon>Acanthomorphata</taxon>
        <taxon>Ovalentaria</taxon>
        <taxon>Atherinomorphae</taxon>
        <taxon>Cyprinodontiformes</taxon>
        <taxon>Goodeidae</taxon>
        <taxon>Ilyodon</taxon>
    </lineage>
</organism>
<feature type="transmembrane region" description="Helical" evidence="1">
    <location>
        <begin position="78"/>
        <end position="95"/>
    </location>
</feature>
<keyword evidence="1" id="KW-0472">Membrane</keyword>
<keyword evidence="1" id="KW-1133">Transmembrane helix</keyword>
<dbReference type="EMBL" id="JAHRIQ010033085">
    <property type="protein sequence ID" value="MEQ2231356.1"/>
    <property type="molecule type" value="Genomic_DNA"/>
</dbReference>
<sequence>MFKSCCDSKVWRFYCTTFSQIIKAAFIGALWTVSLLIDGDWYACCWNGQSGPEAQIPCKEISNRTLEEHVLVDGLKNHSKVAGYLLLLVILFLAGF</sequence>
<name>A0ABV0TFY9_9TELE</name>
<dbReference type="Proteomes" id="UP001482620">
    <property type="component" value="Unassembled WGS sequence"/>
</dbReference>
<keyword evidence="3" id="KW-1185">Reference proteome</keyword>
<comment type="caution">
    <text evidence="2">The sequence shown here is derived from an EMBL/GenBank/DDBJ whole genome shotgun (WGS) entry which is preliminary data.</text>
</comment>
<evidence type="ECO:0000313" key="2">
    <source>
        <dbReference type="EMBL" id="MEQ2231356.1"/>
    </source>
</evidence>
<keyword evidence="1" id="KW-0812">Transmembrane</keyword>
<evidence type="ECO:0000313" key="3">
    <source>
        <dbReference type="Proteomes" id="UP001482620"/>
    </source>
</evidence>
<protein>
    <submittedName>
        <fullName evidence="2">Uncharacterized protein</fullName>
    </submittedName>
</protein>
<feature type="non-terminal residue" evidence="2">
    <location>
        <position position="96"/>
    </location>
</feature>
<accession>A0ABV0TFY9</accession>
<gene>
    <name evidence="2" type="ORF">ILYODFUR_038662</name>
</gene>
<reference evidence="2 3" key="1">
    <citation type="submission" date="2021-06" db="EMBL/GenBank/DDBJ databases">
        <authorList>
            <person name="Palmer J.M."/>
        </authorList>
    </citation>
    <scope>NUCLEOTIDE SEQUENCE [LARGE SCALE GENOMIC DNA]</scope>
    <source>
        <strain evidence="3">if_2019</strain>
        <tissue evidence="2">Muscle</tissue>
    </source>
</reference>
<proteinExistence type="predicted"/>
<evidence type="ECO:0000256" key="1">
    <source>
        <dbReference type="SAM" id="Phobius"/>
    </source>
</evidence>